<dbReference type="PANTHER" id="PTHR46008">
    <property type="entry name" value="LEAF RUST 10 DISEASE-RESISTANCE LOCUS RECEPTOR-LIKE PROTEIN KINASE-LIKE 1.4"/>
    <property type="match status" value="1"/>
</dbReference>
<evidence type="ECO:0000256" key="4">
    <source>
        <dbReference type="ARBA" id="ARBA00022692"/>
    </source>
</evidence>
<sequence length="694" mass="77450">MHPQGPHCSFPFYSSIPRTSHAIFFGVPNSLKTTIFPEILIKQEVTSWLYILISNDPTNSKSPILSSYYLHSSVRMVMITMVILLVNAACVVAIQCPDCGKTPVPYPLSTTPTCGHQSYKIRCEMGVLKFDTINNTYPIISISPKNQRLLIRQSHLLPNTCVMADFVTQGIQLDTSLPFTIGLTNTVFFFNCTDAMGTVILDCTPTNICQAYQNFSPQMSMCRRAPPCCSFRKGSSTSLFSIPLNMEKCKAYSSFVNLNISMPVSKWPDPSVELMWAPPPEPPCSSEGHCDSTSTCKDAHDGNGTRRCFCKPKFRWNANSGQCAKDRKKVRAKRNLLLATAICSGVTIFVTIIFAISVFIRRQKIKIARQRLARERQEIVRPSGGGKSSKIFSSKEIKKATNNFSPTGLLGAGGFGEVYKGVLDDGTPVAVKCAKLGNTKSIDQVLNEVRILCQVNHKNLVHLLGCCVELKQPFLVYEYITNGSLHDHLHDRNKHPLTWSQRLAIAHDTAEGLAYLHFSASPPIYHRDIKSSNILLDERMRAKVADFGLSRLAQSDMTHVTTCAQGTLGYLDPDYYWNYQLTDKSDVYSFGVLLLEILTCQRAIDFGRPTDDVNLVAYVKRIVNEERLVDVIDPSLKIHATTLEIDAMKALGFLAISCLEERRENRPSMKEASEEIEYIMGIVATTSDHHGRDI</sequence>
<feature type="domain" description="Protein kinase" evidence="14">
    <location>
        <begin position="404"/>
        <end position="679"/>
    </location>
</feature>
<evidence type="ECO:0000256" key="11">
    <source>
        <dbReference type="ARBA" id="ARBA00023180"/>
    </source>
</evidence>
<evidence type="ECO:0000256" key="6">
    <source>
        <dbReference type="ARBA" id="ARBA00022741"/>
    </source>
</evidence>
<evidence type="ECO:0000313" key="16">
    <source>
        <dbReference type="Proteomes" id="UP000235145"/>
    </source>
</evidence>
<evidence type="ECO:0000256" key="3">
    <source>
        <dbReference type="ARBA" id="ARBA00022679"/>
    </source>
</evidence>
<evidence type="ECO:0000256" key="13">
    <source>
        <dbReference type="SAM" id="Phobius"/>
    </source>
</evidence>
<keyword evidence="3" id="KW-0808">Transferase</keyword>
<gene>
    <name evidence="15" type="ORF">LSAT_V11C200093800</name>
</gene>
<evidence type="ECO:0000256" key="9">
    <source>
        <dbReference type="ARBA" id="ARBA00022989"/>
    </source>
</evidence>
<evidence type="ECO:0000256" key="1">
    <source>
        <dbReference type="ARBA" id="ARBA00004167"/>
    </source>
</evidence>
<dbReference type="Gene3D" id="1.10.510.10">
    <property type="entry name" value="Transferase(Phosphotransferase) domain 1"/>
    <property type="match status" value="1"/>
</dbReference>
<keyword evidence="7" id="KW-0418">Kinase</keyword>
<evidence type="ECO:0000313" key="15">
    <source>
        <dbReference type="EMBL" id="KAJ0221969.1"/>
    </source>
</evidence>
<dbReference type="InterPro" id="IPR001245">
    <property type="entry name" value="Ser-Thr/Tyr_kinase_cat_dom"/>
</dbReference>
<dbReference type="PROSITE" id="PS00108">
    <property type="entry name" value="PROTEIN_KINASE_ST"/>
    <property type="match status" value="1"/>
</dbReference>
<keyword evidence="6 12" id="KW-0547">Nucleotide-binding</keyword>
<evidence type="ECO:0000256" key="2">
    <source>
        <dbReference type="ARBA" id="ARBA00022527"/>
    </source>
</evidence>
<dbReference type="Gene3D" id="3.30.200.20">
    <property type="entry name" value="Phosphorylase Kinase, domain 1"/>
    <property type="match status" value="1"/>
</dbReference>
<keyword evidence="9 13" id="KW-1133">Transmembrane helix</keyword>
<organism evidence="15 16">
    <name type="scientific">Lactuca sativa</name>
    <name type="common">Garden lettuce</name>
    <dbReference type="NCBI Taxonomy" id="4236"/>
    <lineage>
        <taxon>Eukaryota</taxon>
        <taxon>Viridiplantae</taxon>
        <taxon>Streptophyta</taxon>
        <taxon>Embryophyta</taxon>
        <taxon>Tracheophyta</taxon>
        <taxon>Spermatophyta</taxon>
        <taxon>Magnoliopsida</taxon>
        <taxon>eudicotyledons</taxon>
        <taxon>Gunneridae</taxon>
        <taxon>Pentapetalae</taxon>
        <taxon>asterids</taxon>
        <taxon>campanulids</taxon>
        <taxon>Asterales</taxon>
        <taxon>Asteraceae</taxon>
        <taxon>Cichorioideae</taxon>
        <taxon>Cichorieae</taxon>
        <taxon>Lactucinae</taxon>
        <taxon>Lactuca</taxon>
    </lineage>
</organism>
<dbReference type="InterPro" id="IPR008271">
    <property type="entry name" value="Ser/Thr_kinase_AS"/>
</dbReference>
<evidence type="ECO:0000259" key="14">
    <source>
        <dbReference type="PROSITE" id="PS50011"/>
    </source>
</evidence>
<dbReference type="InterPro" id="IPR011009">
    <property type="entry name" value="Kinase-like_dom_sf"/>
</dbReference>
<dbReference type="PANTHER" id="PTHR46008:SF25">
    <property type="entry name" value="PROTEIN KINASE DOMAIN-CONTAINING PROTEIN"/>
    <property type="match status" value="1"/>
</dbReference>
<evidence type="ECO:0000256" key="5">
    <source>
        <dbReference type="ARBA" id="ARBA00022729"/>
    </source>
</evidence>
<dbReference type="SUPFAM" id="SSF56112">
    <property type="entry name" value="Protein kinase-like (PK-like)"/>
    <property type="match status" value="1"/>
</dbReference>
<dbReference type="OrthoDB" id="1918322at2759"/>
<name>A0A9R1WDY4_LACSA</name>
<dbReference type="Pfam" id="PF07714">
    <property type="entry name" value="PK_Tyr_Ser-Thr"/>
    <property type="match status" value="1"/>
</dbReference>
<protein>
    <recommendedName>
        <fullName evidence="14">Protein kinase domain-containing protein</fullName>
    </recommendedName>
</protein>
<dbReference type="Pfam" id="PF13947">
    <property type="entry name" value="GUB_WAK_bind"/>
    <property type="match status" value="1"/>
</dbReference>
<accession>A0A9R1WDY4</accession>
<dbReference type="CDD" id="cd14066">
    <property type="entry name" value="STKc_IRAK"/>
    <property type="match status" value="1"/>
</dbReference>
<dbReference type="FunFam" id="1.10.510.10:FF:000161">
    <property type="entry name" value="Wall-associated receptor kinase-like 20"/>
    <property type="match status" value="1"/>
</dbReference>
<keyword evidence="10 13" id="KW-0472">Membrane</keyword>
<keyword evidence="2" id="KW-0723">Serine/threonine-protein kinase</keyword>
<keyword evidence="11" id="KW-0325">Glycoprotein</keyword>
<dbReference type="AlphaFoldDB" id="A0A9R1WDY4"/>
<keyword evidence="5" id="KW-0732">Signal</keyword>
<evidence type="ECO:0000256" key="8">
    <source>
        <dbReference type="ARBA" id="ARBA00022840"/>
    </source>
</evidence>
<proteinExistence type="predicted"/>
<keyword evidence="4 13" id="KW-0812">Transmembrane</keyword>
<dbReference type="InterPro" id="IPR000719">
    <property type="entry name" value="Prot_kinase_dom"/>
</dbReference>
<keyword evidence="16" id="KW-1185">Reference proteome</keyword>
<comment type="caution">
    <text evidence="15">The sequence shown here is derived from an EMBL/GenBank/DDBJ whole genome shotgun (WGS) entry which is preliminary data.</text>
</comment>
<keyword evidence="8 12" id="KW-0067">ATP-binding</keyword>
<dbReference type="InterPro" id="IPR017441">
    <property type="entry name" value="Protein_kinase_ATP_BS"/>
</dbReference>
<comment type="subcellular location">
    <subcellularLocation>
        <location evidence="1">Membrane</location>
        <topology evidence="1">Single-pass membrane protein</topology>
    </subcellularLocation>
</comment>
<feature type="transmembrane region" description="Helical" evidence="13">
    <location>
        <begin position="76"/>
        <end position="94"/>
    </location>
</feature>
<evidence type="ECO:0000256" key="7">
    <source>
        <dbReference type="ARBA" id="ARBA00022777"/>
    </source>
</evidence>
<dbReference type="PROSITE" id="PS50011">
    <property type="entry name" value="PROTEIN_KINASE_DOM"/>
    <property type="match status" value="1"/>
</dbReference>
<dbReference type="FunFam" id="3.30.200.20:FF:000162">
    <property type="entry name" value="Adenine nucleotide alpha hydrolase-like domain kinase"/>
    <property type="match status" value="1"/>
</dbReference>
<reference evidence="15 16" key="1">
    <citation type="journal article" date="2017" name="Nat. Commun.">
        <title>Genome assembly with in vitro proximity ligation data and whole-genome triplication in lettuce.</title>
        <authorList>
            <person name="Reyes-Chin-Wo S."/>
            <person name="Wang Z."/>
            <person name="Yang X."/>
            <person name="Kozik A."/>
            <person name="Arikit S."/>
            <person name="Song C."/>
            <person name="Xia L."/>
            <person name="Froenicke L."/>
            <person name="Lavelle D.O."/>
            <person name="Truco M.J."/>
            <person name="Xia R."/>
            <person name="Zhu S."/>
            <person name="Xu C."/>
            <person name="Xu H."/>
            <person name="Xu X."/>
            <person name="Cox K."/>
            <person name="Korf I."/>
            <person name="Meyers B.C."/>
            <person name="Michelmore R.W."/>
        </authorList>
    </citation>
    <scope>NUCLEOTIDE SEQUENCE [LARGE SCALE GENOMIC DNA]</scope>
    <source>
        <strain evidence="16">cv. Salinas</strain>
        <tissue evidence="15">Seedlings</tissue>
    </source>
</reference>
<feature type="binding site" evidence="12">
    <location>
        <position position="432"/>
    </location>
    <ligand>
        <name>ATP</name>
        <dbReference type="ChEBI" id="CHEBI:30616"/>
    </ligand>
</feature>
<dbReference type="GO" id="GO:0005886">
    <property type="term" value="C:plasma membrane"/>
    <property type="evidence" value="ECO:0007669"/>
    <property type="project" value="UniProtKB-ARBA"/>
</dbReference>
<dbReference type="Proteomes" id="UP000235145">
    <property type="component" value="Unassembled WGS sequence"/>
</dbReference>
<dbReference type="InterPro" id="IPR025287">
    <property type="entry name" value="WAK_GUB"/>
</dbReference>
<dbReference type="GO" id="GO:0030247">
    <property type="term" value="F:polysaccharide binding"/>
    <property type="evidence" value="ECO:0007669"/>
    <property type="project" value="InterPro"/>
</dbReference>
<dbReference type="SMART" id="SM00220">
    <property type="entry name" value="S_TKc"/>
    <property type="match status" value="1"/>
</dbReference>
<dbReference type="EMBL" id="NBSK02000002">
    <property type="protein sequence ID" value="KAJ0221969.1"/>
    <property type="molecule type" value="Genomic_DNA"/>
</dbReference>
<dbReference type="GO" id="GO:0005524">
    <property type="term" value="F:ATP binding"/>
    <property type="evidence" value="ECO:0007669"/>
    <property type="project" value="UniProtKB-UniRule"/>
</dbReference>
<evidence type="ECO:0000256" key="10">
    <source>
        <dbReference type="ARBA" id="ARBA00023136"/>
    </source>
</evidence>
<dbReference type="PROSITE" id="PS00107">
    <property type="entry name" value="PROTEIN_KINASE_ATP"/>
    <property type="match status" value="1"/>
</dbReference>
<evidence type="ECO:0000256" key="12">
    <source>
        <dbReference type="PROSITE-ProRule" id="PRU10141"/>
    </source>
</evidence>
<dbReference type="GO" id="GO:0004674">
    <property type="term" value="F:protein serine/threonine kinase activity"/>
    <property type="evidence" value="ECO:0007669"/>
    <property type="project" value="UniProtKB-KW"/>
</dbReference>
<feature type="transmembrane region" description="Helical" evidence="13">
    <location>
        <begin position="336"/>
        <end position="360"/>
    </location>
</feature>